<dbReference type="SUPFAM" id="SSF47323">
    <property type="entry name" value="Anticodon-binding domain of a subclass of class I aminoacyl-tRNA synthetases"/>
    <property type="match status" value="1"/>
</dbReference>
<keyword evidence="5 12" id="KW-0547">Nucleotide-binding</keyword>
<dbReference type="InterPro" id="IPR037118">
    <property type="entry name" value="Val-tRNA_synth_C_sf"/>
</dbReference>
<feature type="domain" description="Valyl-tRNA synthetase tRNA-binding arm" evidence="15">
    <location>
        <begin position="879"/>
        <end position="942"/>
    </location>
</feature>
<dbReference type="PRINTS" id="PR00986">
    <property type="entry name" value="TRNASYNTHVAL"/>
</dbReference>
<organism evidence="16 17">
    <name type="scientific">Rhizobium vallis</name>
    <dbReference type="NCBI Taxonomy" id="634290"/>
    <lineage>
        <taxon>Bacteria</taxon>
        <taxon>Pseudomonadati</taxon>
        <taxon>Pseudomonadota</taxon>
        <taxon>Alphaproteobacteria</taxon>
        <taxon>Hyphomicrobiales</taxon>
        <taxon>Rhizobiaceae</taxon>
        <taxon>Rhizobium/Agrobacterium group</taxon>
        <taxon>Rhizobium</taxon>
    </lineage>
</organism>
<evidence type="ECO:0000256" key="12">
    <source>
        <dbReference type="HAMAP-Rule" id="MF_02004"/>
    </source>
</evidence>
<comment type="domain">
    <text evidence="12">ValRS has two distinct active sites: one for aminoacylation and one for editing. The misactivated threonine is translocated from the active site to the editing site.</text>
</comment>
<dbReference type="SUPFAM" id="SSF46589">
    <property type="entry name" value="tRNA-binding arm"/>
    <property type="match status" value="1"/>
</dbReference>
<dbReference type="AlphaFoldDB" id="A0A432PLB8"/>
<comment type="function">
    <text evidence="12">Catalyzes the attachment of valine to tRNA(Val). As ValRS can inadvertently accommodate and process structurally similar amino acids such as threonine, to avoid such errors, it has a 'posttransfer' editing activity that hydrolyzes mischarged Thr-tRNA(Val) in a tRNA-dependent manner.</text>
</comment>
<dbReference type="Gene3D" id="1.10.287.380">
    <property type="entry name" value="Valyl-tRNA synthetase, C-terminal domain"/>
    <property type="match status" value="1"/>
</dbReference>
<dbReference type="NCBIfam" id="TIGR00422">
    <property type="entry name" value="valS"/>
    <property type="match status" value="1"/>
</dbReference>
<dbReference type="CDD" id="cd07962">
    <property type="entry name" value="Anticodon_Ia_Val"/>
    <property type="match status" value="1"/>
</dbReference>
<comment type="similarity">
    <text evidence="11 12">Belongs to the class-I aminoacyl-tRNA synthetase family. ValS type 1 subfamily.</text>
</comment>
<gene>
    <name evidence="12" type="primary">valS</name>
    <name evidence="16" type="ORF">EFQ99_10320</name>
</gene>
<dbReference type="Pfam" id="PF08264">
    <property type="entry name" value="Anticodon_1"/>
    <property type="match status" value="1"/>
</dbReference>
<evidence type="ECO:0000259" key="14">
    <source>
        <dbReference type="Pfam" id="PF08264"/>
    </source>
</evidence>
<dbReference type="Gene3D" id="1.10.730.10">
    <property type="entry name" value="Isoleucyl-tRNA Synthetase, Domain 1"/>
    <property type="match status" value="1"/>
</dbReference>
<dbReference type="GO" id="GO:0005829">
    <property type="term" value="C:cytosol"/>
    <property type="evidence" value="ECO:0007669"/>
    <property type="project" value="TreeGrafter"/>
</dbReference>
<comment type="subcellular location">
    <subcellularLocation>
        <location evidence="1 12">Cytoplasm</location>
    </subcellularLocation>
</comment>
<dbReference type="GO" id="GO:0002161">
    <property type="term" value="F:aminoacyl-tRNA deacylase activity"/>
    <property type="evidence" value="ECO:0007669"/>
    <property type="project" value="InterPro"/>
</dbReference>
<dbReference type="PROSITE" id="PS00178">
    <property type="entry name" value="AA_TRNA_LIGASE_I"/>
    <property type="match status" value="1"/>
</dbReference>
<dbReference type="InterPro" id="IPR009080">
    <property type="entry name" value="tRNAsynth_Ia_anticodon-bd"/>
</dbReference>
<dbReference type="InterPro" id="IPR002300">
    <property type="entry name" value="aa-tRNA-synth_Ia"/>
</dbReference>
<feature type="domain" description="Methionyl/Valyl/Leucyl/Isoleucyl-tRNA synthetase anticodon-binding" evidence="14">
    <location>
        <begin position="673"/>
        <end position="821"/>
    </location>
</feature>
<feature type="binding site" evidence="12">
    <location>
        <position position="594"/>
    </location>
    <ligand>
        <name>ATP</name>
        <dbReference type="ChEBI" id="CHEBI:30616"/>
    </ligand>
</feature>
<feature type="domain" description="Aminoacyl-tRNA synthetase class Ia" evidence="13">
    <location>
        <begin position="15"/>
        <end position="631"/>
    </location>
</feature>
<keyword evidence="7 12" id="KW-0648">Protein biosynthesis</keyword>
<keyword evidence="3 12" id="KW-0963">Cytoplasm</keyword>
<evidence type="ECO:0000256" key="11">
    <source>
        <dbReference type="ARBA" id="ARBA00060830"/>
    </source>
</evidence>
<evidence type="ECO:0000256" key="6">
    <source>
        <dbReference type="ARBA" id="ARBA00022840"/>
    </source>
</evidence>
<dbReference type="GO" id="GO:0006438">
    <property type="term" value="P:valyl-tRNA aminoacylation"/>
    <property type="evidence" value="ECO:0007669"/>
    <property type="project" value="UniProtKB-UniRule"/>
</dbReference>
<evidence type="ECO:0000259" key="15">
    <source>
        <dbReference type="Pfam" id="PF10458"/>
    </source>
</evidence>
<dbReference type="GO" id="GO:0004832">
    <property type="term" value="F:valine-tRNA ligase activity"/>
    <property type="evidence" value="ECO:0007669"/>
    <property type="project" value="UniProtKB-UniRule"/>
</dbReference>
<dbReference type="SUPFAM" id="SSF50677">
    <property type="entry name" value="ValRS/IleRS/LeuRS editing domain"/>
    <property type="match status" value="1"/>
</dbReference>
<dbReference type="InterPro" id="IPR014729">
    <property type="entry name" value="Rossmann-like_a/b/a_fold"/>
</dbReference>
<comment type="domain">
    <text evidence="12">The C-terminal coiled-coil domain is crucial for aminoacylation activity.</text>
</comment>
<keyword evidence="6 12" id="KW-0067">ATP-binding</keyword>
<dbReference type="RefSeq" id="WP_126920948.1">
    <property type="nucleotide sequence ID" value="NZ_ML133688.1"/>
</dbReference>
<reference evidence="17" key="1">
    <citation type="submission" date="2018-11" db="EMBL/GenBank/DDBJ databases">
        <title>Rhizobium chutanense sp. nov., isolated from root nodules of Phaseolus vulgaris in China.</title>
        <authorList>
            <person name="Huo Y."/>
        </authorList>
    </citation>
    <scope>NUCLEOTIDE SEQUENCE [LARGE SCALE GENOMIC DNA]</scope>
    <source>
        <strain evidence="17">CCBAU 65647</strain>
    </source>
</reference>
<evidence type="ECO:0000256" key="5">
    <source>
        <dbReference type="ARBA" id="ARBA00022741"/>
    </source>
</evidence>
<dbReference type="NCBIfam" id="NF004349">
    <property type="entry name" value="PRK05729.1"/>
    <property type="match status" value="1"/>
</dbReference>
<dbReference type="InterPro" id="IPR019499">
    <property type="entry name" value="Val-tRNA_synth_tRNA-bd"/>
</dbReference>
<dbReference type="InterPro" id="IPR010978">
    <property type="entry name" value="tRNA-bd_arm"/>
</dbReference>
<comment type="catalytic activity">
    <reaction evidence="10 12">
        <text>tRNA(Val) + L-valine + ATP = L-valyl-tRNA(Val) + AMP + diphosphate</text>
        <dbReference type="Rhea" id="RHEA:10704"/>
        <dbReference type="Rhea" id="RHEA-COMP:9672"/>
        <dbReference type="Rhea" id="RHEA-COMP:9708"/>
        <dbReference type="ChEBI" id="CHEBI:30616"/>
        <dbReference type="ChEBI" id="CHEBI:33019"/>
        <dbReference type="ChEBI" id="CHEBI:57762"/>
        <dbReference type="ChEBI" id="CHEBI:78442"/>
        <dbReference type="ChEBI" id="CHEBI:78537"/>
        <dbReference type="ChEBI" id="CHEBI:456215"/>
        <dbReference type="EC" id="6.1.1.9"/>
    </reaction>
</comment>
<keyword evidence="9 12" id="KW-0030">Aminoacyl-tRNA synthetase</keyword>
<dbReference type="Pfam" id="PF00133">
    <property type="entry name" value="tRNA-synt_1"/>
    <property type="match status" value="1"/>
</dbReference>
<keyword evidence="8 12" id="KW-0175">Coiled coil</keyword>
<dbReference type="InterPro" id="IPR009008">
    <property type="entry name" value="Val/Leu/Ile-tRNA-synth_edit"/>
</dbReference>
<evidence type="ECO:0000256" key="7">
    <source>
        <dbReference type="ARBA" id="ARBA00022917"/>
    </source>
</evidence>
<dbReference type="PANTHER" id="PTHR11946:SF93">
    <property type="entry name" value="VALINE--TRNA LIGASE, CHLOROPLASTIC_MITOCHONDRIAL 2"/>
    <property type="match status" value="1"/>
</dbReference>
<evidence type="ECO:0000256" key="2">
    <source>
        <dbReference type="ARBA" id="ARBA00011245"/>
    </source>
</evidence>
<evidence type="ECO:0000256" key="10">
    <source>
        <dbReference type="ARBA" id="ARBA00047552"/>
    </source>
</evidence>
<dbReference type="SUPFAM" id="SSF52374">
    <property type="entry name" value="Nucleotidylyl transferase"/>
    <property type="match status" value="1"/>
</dbReference>
<name>A0A432PLB8_9HYPH</name>
<dbReference type="InterPro" id="IPR002303">
    <property type="entry name" value="Valyl-tRNA_ligase"/>
</dbReference>
<dbReference type="EMBL" id="RJTH01000003">
    <property type="protein sequence ID" value="RUM25164.1"/>
    <property type="molecule type" value="Genomic_DNA"/>
</dbReference>
<dbReference type="Proteomes" id="UP000278823">
    <property type="component" value="Unassembled WGS sequence"/>
</dbReference>
<evidence type="ECO:0000256" key="1">
    <source>
        <dbReference type="ARBA" id="ARBA00004496"/>
    </source>
</evidence>
<protein>
    <recommendedName>
        <fullName evidence="12">Valine--tRNA ligase</fullName>
        <ecNumber evidence="12">6.1.1.9</ecNumber>
    </recommendedName>
    <alternativeName>
        <fullName evidence="12">Valyl-tRNA synthetase</fullName>
        <shortName evidence="12">ValRS</shortName>
    </alternativeName>
</protein>
<dbReference type="CDD" id="cd00817">
    <property type="entry name" value="ValRS_core"/>
    <property type="match status" value="1"/>
</dbReference>
<dbReference type="FunFam" id="1.10.287.380:FF:000001">
    <property type="entry name" value="Valine--tRNA ligase"/>
    <property type="match status" value="1"/>
</dbReference>
<dbReference type="PANTHER" id="PTHR11946">
    <property type="entry name" value="VALYL-TRNA SYNTHETASES"/>
    <property type="match status" value="1"/>
</dbReference>
<evidence type="ECO:0000256" key="8">
    <source>
        <dbReference type="ARBA" id="ARBA00023054"/>
    </source>
</evidence>
<dbReference type="Pfam" id="PF10458">
    <property type="entry name" value="Val_tRNA-synt_C"/>
    <property type="match status" value="1"/>
</dbReference>
<dbReference type="Gene3D" id="3.40.50.620">
    <property type="entry name" value="HUPs"/>
    <property type="match status" value="2"/>
</dbReference>
<feature type="short sequence motif" description="'KMSKS' region" evidence="12">
    <location>
        <begin position="591"/>
        <end position="595"/>
    </location>
</feature>
<comment type="subunit">
    <text evidence="2 12">Monomer.</text>
</comment>
<evidence type="ECO:0000256" key="3">
    <source>
        <dbReference type="ARBA" id="ARBA00022490"/>
    </source>
</evidence>
<keyword evidence="17" id="KW-1185">Reference proteome</keyword>
<keyword evidence="4 12" id="KW-0436">Ligase</keyword>
<evidence type="ECO:0000256" key="9">
    <source>
        <dbReference type="ARBA" id="ARBA00023146"/>
    </source>
</evidence>
<dbReference type="HAMAP" id="MF_02004">
    <property type="entry name" value="Val_tRNA_synth_type1"/>
    <property type="match status" value="1"/>
</dbReference>
<dbReference type="InterPro" id="IPR013155">
    <property type="entry name" value="M/V/L/I-tRNA-synth_anticd-bd"/>
</dbReference>
<evidence type="ECO:0000256" key="4">
    <source>
        <dbReference type="ARBA" id="ARBA00022598"/>
    </source>
</evidence>
<dbReference type="InterPro" id="IPR033705">
    <property type="entry name" value="Anticodon_Ia_Val"/>
</dbReference>
<comment type="caution">
    <text evidence="16">The sequence shown here is derived from an EMBL/GenBank/DDBJ whole genome shotgun (WGS) entry which is preliminary data.</text>
</comment>
<dbReference type="FunFam" id="3.40.50.620:FF:000032">
    <property type="entry name" value="Valine--tRNA ligase"/>
    <property type="match status" value="1"/>
</dbReference>
<feature type="coiled-coil region" evidence="12">
    <location>
        <begin position="877"/>
        <end position="946"/>
    </location>
</feature>
<proteinExistence type="inferred from homology"/>
<dbReference type="GO" id="GO:0005524">
    <property type="term" value="F:ATP binding"/>
    <property type="evidence" value="ECO:0007669"/>
    <property type="project" value="UniProtKB-UniRule"/>
</dbReference>
<evidence type="ECO:0000259" key="13">
    <source>
        <dbReference type="Pfam" id="PF00133"/>
    </source>
</evidence>
<accession>A0A432PLB8</accession>
<dbReference type="OrthoDB" id="9810365at2"/>
<dbReference type="EC" id="6.1.1.9" evidence="12"/>
<dbReference type="InterPro" id="IPR001412">
    <property type="entry name" value="aa-tRNA-synth_I_CS"/>
</dbReference>
<sequence length="947" mass="106921">MLDKTYDSAAVEPKIAAKWDEADAFRAGANARPGAETFTIVIPPPNVTGSLHMGHALNNTLQDILVRFERMRGKDVLWQPGMDHAGIATQMVVERKLMEQQLPGRREMGRDAFIDKIWEWKAESGGLIFNQLKRLGASCDWSRERFTMDEGLSQAVLEVFVTLYKEGLIYKDKRLVNWDPKLLTAISDMEVEQQEVKGNLWHLRYPLEPGVTYQYPIAFDEEGKPTEFETRDYIVVATTRPETMLGDTGIAVNPEDERYKPIVGKHVILPIVGRRIPIVTDSYADPTAGTGAVKITPAHDFNDFEVGKRAKLRAINVMNVDGTIAIKENEDFLEGLDNPAALHGAWDRLEGQDRFHARKVIVEIFEEAGLLDKIEPHKHMVPHGDRGGVPIEPRLTEQWFVDNKTLGQPALESVREGRARFIPRNWENTYFNWLENIEPWCISRQLWWGHQIPAWYGPDGQVFVEKTEEEALQAAIQHYLSHEGPMKAYVEDLLENFKPGEILTRDEDVLDTWFSSALWPFSTLGWPDQTPELARYYPTNVLVTGFDIIPFWVVRMMQMGLHFMKDENGDPVEPFHTIYIHALVRDKNGQKMSKSKGNVIDPLELIDEYGADALRFTLAIMAAQGRDVKLDPARIAGYRNFGTKLWNATRFAEMNGAKSDPHFVPEAAELTINRWILTELARTERDVTEALEAFRFNDAAGALYRFVWNEVCDWYLELLKPVFNGEDEGAKAEAQACSAYILEEIYKLLHPFMPFMTEELWGHTAGEGKERDTLVCHAEWPAPSYADDGAADEINWLIDLVSGIRSVRAEMNVPPSATAPLVVVKANNLTRERLFRHDAAIKRLARVEAISLADDAPKGAAQIVVAEATICLPLGNLIDLSAEKARLEKAIAKTEGEMSRINGKLSNEKFVANANPEVVEAERERLEELEGQIASLKIALSRVSEAG</sequence>
<feature type="short sequence motif" description="'HIGH' region" evidence="12">
    <location>
        <begin position="45"/>
        <end position="55"/>
    </location>
</feature>
<evidence type="ECO:0000313" key="17">
    <source>
        <dbReference type="Proteomes" id="UP000278823"/>
    </source>
</evidence>
<evidence type="ECO:0000313" key="16">
    <source>
        <dbReference type="EMBL" id="RUM25164.1"/>
    </source>
</evidence>
<dbReference type="Gene3D" id="3.90.740.10">
    <property type="entry name" value="Valyl/Leucyl/Isoleucyl-tRNA synthetase, editing domain"/>
    <property type="match status" value="1"/>
</dbReference>